<organism evidence="1">
    <name type="scientific">Ixodes ricinus</name>
    <name type="common">Common tick</name>
    <name type="synonym">Acarus ricinus</name>
    <dbReference type="NCBI Taxonomy" id="34613"/>
    <lineage>
        <taxon>Eukaryota</taxon>
        <taxon>Metazoa</taxon>
        <taxon>Ecdysozoa</taxon>
        <taxon>Arthropoda</taxon>
        <taxon>Chelicerata</taxon>
        <taxon>Arachnida</taxon>
        <taxon>Acari</taxon>
        <taxon>Parasitiformes</taxon>
        <taxon>Ixodida</taxon>
        <taxon>Ixodoidea</taxon>
        <taxon>Ixodidae</taxon>
        <taxon>Ixodinae</taxon>
        <taxon>Ixodes</taxon>
    </lineage>
</organism>
<sequence>MAPFCGTCAWWRSLHCQPAQWTEAAESRERWMHITCGGKEFFRGFCGNRKVSTKVGVKMTSFEDCLSSLFRKALTLVVLGALSTRREPRL</sequence>
<dbReference type="AlphaFoldDB" id="A0A6B0UBN2"/>
<proteinExistence type="predicted"/>
<accession>A0A6B0UBN2</accession>
<dbReference type="EMBL" id="GIFC01004137">
    <property type="protein sequence ID" value="MXU86220.1"/>
    <property type="molecule type" value="Transcribed_RNA"/>
</dbReference>
<evidence type="ECO:0000313" key="1">
    <source>
        <dbReference type="EMBL" id="MXU86220.1"/>
    </source>
</evidence>
<reference evidence="1" key="1">
    <citation type="submission" date="2019-12" db="EMBL/GenBank/DDBJ databases">
        <title>An insight into the sialome of adult female Ixodes ricinus ticks feeding for 6 days.</title>
        <authorList>
            <person name="Perner J."/>
            <person name="Ribeiro J.M.C."/>
        </authorList>
    </citation>
    <scope>NUCLEOTIDE SEQUENCE</scope>
    <source>
        <strain evidence="1">Semi-engorged</strain>
        <tissue evidence="1">Salivary glands</tissue>
    </source>
</reference>
<name>A0A6B0UBN2_IXORI</name>
<protein>
    <submittedName>
        <fullName evidence="1">Uncharacterized protein</fullName>
    </submittedName>
</protein>